<evidence type="ECO:0000256" key="5">
    <source>
        <dbReference type="PIRSR" id="PIRSR000097-3"/>
    </source>
</evidence>
<protein>
    <recommendedName>
        <fullName evidence="6">NADP-dependent oxidoreductase domain-containing protein</fullName>
    </recommendedName>
</protein>
<evidence type="ECO:0000259" key="6">
    <source>
        <dbReference type="Pfam" id="PF00248"/>
    </source>
</evidence>
<evidence type="ECO:0000313" key="8">
    <source>
        <dbReference type="Proteomes" id="UP000054321"/>
    </source>
</evidence>
<feature type="active site" description="Proton donor" evidence="3">
    <location>
        <position position="51"/>
    </location>
</feature>
<name>A0A0C3DCV1_OIDMZ</name>
<feature type="site" description="Lowers pKa of active site Tyr" evidence="5">
    <location>
        <position position="76"/>
    </location>
</feature>
<dbReference type="Proteomes" id="UP000054321">
    <property type="component" value="Unassembled WGS sequence"/>
</dbReference>
<keyword evidence="2" id="KW-0560">Oxidoreductase</keyword>
<dbReference type="InterPro" id="IPR023210">
    <property type="entry name" value="NADP_OxRdtase_dom"/>
</dbReference>
<dbReference type="InParanoid" id="A0A0C3DCV1"/>
<reference evidence="8" key="2">
    <citation type="submission" date="2015-01" db="EMBL/GenBank/DDBJ databases">
        <title>Evolutionary Origins and Diversification of the Mycorrhizal Mutualists.</title>
        <authorList>
            <consortium name="DOE Joint Genome Institute"/>
            <consortium name="Mycorrhizal Genomics Consortium"/>
            <person name="Kohler A."/>
            <person name="Kuo A."/>
            <person name="Nagy L.G."/>
            <person name="Floudas D."/>
            <person name="Copeland A."/>
            <person name="Barry K.W."/>
            <person name="Cichocki N."/>
            <person name="Veneault-Fourrey C."/>
            <person name="LaButti K."/>
            <person name="Lindquist E.A."/>
            <person name="Lipzen A."/>
            <person name="Lundell T."/>
            <person name="Morin E."/>
            <person name="Murat C."/>
            <person name="Riley R."/>
            <person name="Ohm R."/>
            <person name="Sun H."/>
            <person name="Tunlid A."/>
            <person name="Henrissat B."/>
            <person name="Grigoriev I.V."/>
            <person name="Hibbett D.S."/>
            <person name="Martin F."/>
        </authorList>
    </citation>
    <scope>NUCLEOTIDE SEQUENCE [LARGE SCALE GENOMIC DNA]</scope>
    <source>
        <strain evidence="8">Zn</strain>
    </source>
</reference>
<keyword evidence="8" id="KW-1185">Reference proteome</keyword>
<comment type="similarity">
    <text evidence="1">Belongs to the aldo/keto reductase family.</text>
</comment>
<dbReference type="Gene3D" id="3.20.20.100">
    <property type="entry name" value="NADP-dependent oxidoreductase domain"/>
    <property type="match status" value="1"/>
</dbReference>
<reference evidence="7 8" key="1">
    <citation type="submission" date="2014-04" db="EMBL/GenBank/DDBJ databases">
        <authorList>
            <consortium name="DOE Joint Genome Institute"/>
            <person name="Kuo A."/>
            <person name="Martino E."/>
            <person name="Perotto S."/>
            <person name="Kohler A."/>
            <person name="Nagy L.G."/>
            <person name="Floudas D."/>
            <person name="Copeland A."/>
            <person name="Barry K.W."/>
            <person name="Cichocki N."/>
            <person name="Veneault-Fourrey C."/>
            <person name="LaButti K."/>
            <person name="Lindquist E.A."/>
            <person name="Lipzen A."/>
            <person name="Lundell T."/>
            <person name="Morin E."/>
            <person name="Murat C."/>
            <person name="Sun H."/>
            <person name="Tunlid A."/>
            <person name="Henrissat B."/>
            <person name="Grigoriev I.V."/>
            <person name="Hibbett D.S."/>
            <person name="Martin F."/>
            <person name="Nordberg H.P."/>
            <person name="Cantor M.N."/>
            <person name="Hua S.X."/>
        </authorList>
    </citation>
    <scope>NUCLEOTIDE SEQUENCE [LARGE SCALE GENOMIC DNA]</scope>
    <source>
        <strain evidence="7 8">Zn</strain>
    </source>
</reference>
<dbReference type="HOGENOM" id="CLU_023205_0_1_1"/>
<dbReference type="AlphaFoldDB" id="A0A0C3DCV1"/>
<gene>
    <name evidence="7" type="ORF">OIDMADRAFT_200946</name>
</gene>
<evidence type="ECO:0000256" key="3">
    <source>
        <dbReference type="PIRSR" id="PIRSR000097-1"/>
    </source>
</evidence>
<dbReference type="PANTHER" id="PTHR43827:SF13">
    <property type="entry name" value="ALDO_KETO REDUCTASE FAMILY PROTEIN"/>
    <property type="match status" value="1"/>
</dbReference>
<evidence type="ECO:0000256" key="4">
    <source>
        <dbReference type="PIRSR" id="PIRSR000097-2"/>
    </source>
</evidence>
<dbReference type="FunFam" id="3.20.20.100:FF:000015">
    <property type="entry name" value="Oxidoreductase, aldo/keto reductase family"/>
    <property type="match status" value="1"/>
</dbReference>
<evidence type="ECO:0000313" key="7">
    <source>
        <dbReference type="EMBL" id="KIM99772.1"/>
    </source>
</evidence>
<organism evidence="7 8">
    <name type="scientific">Oidiodendron maius (strain Zn)</name>
    <dbReference type="NCBI Taxonomy" id="913774"/>
    <lineage>
        <taxon>Eukaryota</taxon>
        <taxon>Fungi</taxon>
        <taxon>Dikarya</taxon>
        <taxon>Ascomycota</taxon>
        <taxon>Pezizomycotina</taxon>
        <taxon>Leotiomycetes</taxon>
        <taxon>Leotiomycetes incertae sedis</taxon>
        <taxon>Myxotrichaceae</taxon>
        <taxon>Oidiodendron</taxon>
    </lineage>
</organism>
<dbReference type="PANTHER" id="PTHR43827">
    <property type="entry name" value="2,5-DIKETO-D-GLUCONIC ACID REDUCTASE"/>
    <property type="match status" value="1"/>
</dbReference>
<dbReference type="STRING" id="913774.A0A0C3DCV1"/>
<dbReference type="CDD" id="cd19071">
    <property type="entry name" value="AKR_AKR1-5-like"/>
    <property type="match status" value="1"/>
</dbReference>
<dbReference type="InterPro" id="IPR020471">
    <property type="entry name" value="AKR"/>
</dbReference>
<dbReference type="PIRSF" id="PIRSF000097">
    <property type="entry name" value="AKR"/>
    <property type="match status" value="1"/>
</dbReference>
<evidence type="ECO:0000256" key="1">
    <source>
        <dbReference type="ARBA" id="ARBA00007905"/>
    </source>
</evidence>
<feature type="domain" description="NADP-dependent oxidoreductase" evidence="6">
    <location>
        <begin position="34"/>
        <end position="270"/>
    </location>
</feature>
<dbReference type="SUPFAM" id="SSF51430">
    <property type="entry name" value="NAD(P)-linked oxidoreductase"/>
    <property type="match status" value="1"/>
</dbReference>
<evidence type="ECO:0000256" key="2">
    <source>
        <dbReference type="ARBA" id="ARBA00023002"/>
    </source>
</evidence>
<sequence length="288" mass="32107">MSKLTLDSTLRMNSGHNIPRLGYGVYKTPANVCEDAVTKAFKAGYRHATAYRNEAPSAAAIKGSSIPRSQVFLTSKIPPRALSFASVTAQVDKSLQVTGLEYIDLMLIHAPYGGRQARKEAWRALIEAQEAGKVHSIGVSNYGVHHLDEMEAYIKELEQERGGEGKGGKIDVGQWEIHPWMPRRDIVEWCNKRGVVVEAFCPIVRGQRMDDPILQRLMKKHGKTGAQILIRWSLQKGYVPLCKSVTPSRIVENADVFDFELDAEDMKALELNVYEPCAWDPTVAGLED</sequence>
<accession>A0A0C3DCV1</accession>
<feature type="binding site" evidence="4">
    <location>
        <position position="109"/>
    </location>
    <ligand>
        <name>substrate</name>
    </ligand>
</feature>
<dbReference type="GO" id="GO:0016491">
    <property type="term" value="F:oxidoreductase activity"/>
    <property type="evidence" value="ECO:0007669"/>
    <property type="project" value="UniProtKB-KW"/>
</dbReference>
<proteinExistence type="inferred from homology"/>
<dbReference type="OrthoDB" id="416253at2759"/>
<dbReference type="Pfam" id="PF00248">
    <property type="entry name" value="Aldo_ket_red"/>
    <property type="match status" value="1"/>
</dbReference>
<dbReference type="EMBL" id="KN832878">
    <property type="protein sequence ID" value="KIM99772.1"/>
    <property type="molecule type" value="Genomic_DNA"/>
</dbReference>
<dbReference type="PRINTS" id="PR00069">
    <property type="entry name" value="ALDKETRDTASE"/>
</dbReference>
<dbReference type="InterPro" id="IPR036812">
    <property type="entry name" value="NAD(P)_OxRdtase_dom_sf"/>
</dbReference>